<reference evidence="2 3" key="1">
    <citation type="journal article" date="2021" name="BMC Biol.">
        <title>Horizontally acquired antibacterial genes associated with adaptive radiation of ladybird beetles.</title>
        <authorList>
            <person name="Li H.S."/>
            <person name="Tang X.F."/>
            <person name="Huang Y.H."/>
            <person name="Xu Z.Y."/>
            <person name="Chen M.L."/>
            <person name="Du X.Y."/>
            <person name="Qiu B.Y."/>
            <person name="Chen P.T."/>
            <person name="Zhang W."/>
            <person name="Slipinski A."/>
            <person name="Escalona H.E."/>
            <person name="Waterhouse R.M."/>
            <person name="Zwick A."/>
            <person name="Pang H."/>
        </authorList>
    </citation>
    <scope>NUCLEOTIDE SEQUENCE [LARGE SCALE GENOMIC DNA]</scope>
    <source>
        <strain evidence="2">SYSU2018</strain>
    </source>
</reference>
<feature type="region of interest" description="Disordered" evidence="1">
    <location>
        <begin position="90"/>
        <end position="111"/>
    </location>
</feature>
<gene>
    <name evidence="2" type="ORF">HHI36_013605</name>
</gene>
<evidence type="ECO:0000313" key="3">
    <source>
        <dbReference type="Proteomes" id="UP001516400"/>
    </source>
</evidence>
<dbReference type="Proteomes" id="UP001516400">
    <property type="component" value="Unassembled WGS sequence"/>
</dbReference>
<evidence type="ECO:0000256" key="1">
    <source>
        <dbReference type="SAM" id="MobiDB-lite"/>
    </source>
</evidence>
<feature type="compositionally biased region" description="Basic and acidic residues" evidence="1">
    <location>
        <begin position="90"/>
        <end position="100"/>
    </location>
</feature>
<comment type="caution">
    <text evidence="2">The sequence shown here is derived from an EMBL/GenBank/DDBJ whole genome shotgun (WGS) entry which is preliminary data.</text>
</comment>
<protein>
    <submittedName>
        <fullName evidence="2">Uncharacterized protein</fullName>
    </submittedName>
</protein>
<sequence>MNKFAIPQWDSNLLGDTICNKLFKNPVKKLGKIKKKGIQKFQDNGKVQKTKNKQKQLKINAKKALKHLKTNAIKSKDLVNIGKNRLLRKQDESDSKKELLDSPNAGISNEKGVHVNQKRNKHFLQSGNNILGNLSEVKKIKNIRFNSKKDQEKVSLLSENIETPIKII</sequence>
<dbReference type="AlphaFoldDB" id="A0ABD2NIQ4"/>
<dbReference type="EMBL" id="JABFTP020000103">
    <property type="protein sequence ID" value="KAL3278270.1"/>
    <property type="molecule type" value="Genomic_DNA"/>
</dbReference>
<proteinExistence type="predicted"/>
<accession>A0ABD2NIQ4</accession>
<keyword evidence="3" id="KW-1185">Reference proteome</keyword>
<name>A0ABD2NIQ4_9CUCU</name>
<evidence type="ECO:0000313" key="2">
    <source>
        <dbReference type="EMBL" id="KAL3278270.1"/>
    </source>
</evidence>
<organism evidence="2 3">
    <name type="scientific">Cryptolaemus montrouzieri</name>
    <dbReference type="NCBI Taxonomy" id="559131"/>
    <lineage>
        <taxon>Eukaryota</taxon>
        <taxon>Metazoa</taxon>
        <taxon>Ecdysozoa</taxon>
        <taxon>Arthropoda</taxon>
        <taxon>Hexapoda</taxon>
        <taxon>Insecta</taxon>
        <taxon>Pterygota</taxon>
        <taxon>Neoptera</taxon>
        <taxon>Endopterygota</taxon>
        <taxon>Coleoptera</taxon>
        <taxon>Polyphaga</taxon>
        <taxon>Cucujiformia</taxon>
        <taxon>Coccinelloidea</taxon>
        <taxon>Coccinellidae</taxon>
        <taxon>Scymninae</taxon>
        <taxon>Scymnini</taxon>
        <taxon>Cryptolaemus</taxon>
    </lineage>
</organism>